<dbReference type="AlphaFoldDB" id="A0A511ZBE7"/>
<dbReference type="PANTHER" id="PTHR43308">
    <property type="entry name" value="OUTER MEMBRANE PROTEIN ALPHA-RELATED"/>
    <property type="match status" value="1"/>
</dbReference>
<comment type="caution">
    <text evidence="3">The sequence shown here is derived from an EMBL/GenBank/DDBJ whole genome shotgun (WGS) entry which is preliminary data.</text>
</comment>
<keyword evidence="4" id="KW-1185">Reference proteome</keyword>
<feature type="signal peptide" evidence="1">
    <location>
        <begin position="1"/>
        <end position="26"/>
    </location>
</feature>
<feature type="domain" description="SLH" evidence="2">
    <location>
        <begin position="89"/>
        <end position="152"/>
    </location>
</feature>
<feature type="domain" description="SLH" evidence="2">
    <location>
        <begin position="28"/>
        <end position="88"/>
    </location>
</feature>
<evidence type="ECO:0000256" key="1">
    <source>
        <dbReference type="SAM" id="SignalP"/>
    </source>
</evidence>
<feature type="domain" description="SLH" evidence="2">
    <location>
        <begin position="153"/>
        <end position="215"/>
    </location>
</feature>
<evidence type="ECO:0000313" key="3">
    <source>
        <dbReference type="EMBL" id="GEN84769.1"/>
    </source>
</evidence>
<reference evidence="3 4" key="1">
    <citation type="submission" date="2019-07" db="EMBL/GenBank/DDBJ databases">
        <title>Whole genome shotgun sequence of Sporosarcina luteola NBRC 105378.</title>
        <authorList>
            <person name="Hosoyama A."/>
            <person name="Uohara A."/>
            <person name="Ohji S."/>
            <person name="Ichikawa N."/>
        </authorList>
    </citation>
    <scope>NUCLEOTIDE SEQUENCE [LARGE SCALE GENOMIC DNA]</scope>
    <source>
        <strain evidence="3 4">NBRC 105378</strain>
    </source>
</reference>
<dbReference type="InterPro" id="IPR051465">
    <property type="entry name" value="Cell_Envelope_Struct_Comp"/>
</dbReference>
<evidence type="ECO:0000259" key="2">
    <source>
        <dbReference type="PROSITE" id="PS51272"/>
    </source>
</evidence>
<protein>
    <recommendedName>
        <fullName evidence="2">SLH domain-containing protein</fullName>
    </recommendedName>
</protein>
<dbReference type="RefSeq" id="WP_170232728.1">
    <property type="nucleotide sequence ID" value="NZ_BJYL01000046.1"/>
</dbReference>
<organism evidence="3 4">
    <name type="scientific">Sporosarcina luteola</name>
    <dbReference type="NCBI Taxonomy" id="582850"/>
    <lineage>
        <taxon>Bacteria</taxon>
        <taxon>Bacillati</taxon>
        <taxon>Bacillota</taxon>
        <taxon>Bacilli</taxon>
        <taxon>Bacillales</taxon>
        <taxon>Caryophanaceae</taxon>
        <taxon>Sporosarcina</taxon>
    </lineage>
</organism>
<sequence>MFAQKLKLSLGAFAAAGILLVSQASAASASKFTDVPSTKPYANAVYELAERNIIGGYEDGTFKPAASITRGQAAAIIAKLRNFDTRNVKDPKFKDVRQSQWNYGAIAALANAGVINGYGDGRFGPNDSITRAQMASILVKTFGLPPYSYSSSENPFTDTQSLASHQTTINILYKMGITSGTSLTTFSPNAPISRAQAAVLIVKTEKVKESTITLKAADYGWDSFYTYSRYDQVDDVIHSIPSDRSIWKEIQIIPMREGTAALSLIGRTKDPVTGEESHEEYQKFYVHVKQEDGEWKVKLEQSEDITSTEVSLNTGPDKVNKVSLATMEGTMLQEEVKLKPCNYAVTQAVSTCFSIDDPGEYVAIVHYENGKTVRYGVSAAVHESSFNLFIRTAKEQPEVTIDPGGTPNELGKHVLPEGSGKIASVTRDKESNKFTIKGISEGIVHIKFPDSKGAIEELSIDVRKIGSIIDVRATFSDRYH</sequence>
<dbReference type="PROSITE" id="PS51272">
    <property type="entry name" value="SLH"/>
    <property type="match status" value="3"/>
</dbReference>
<dbReference type="Proteomes" id="UP000321901">
    <property type="component" value="Unassembled WGS sequence"/>
</dbReference>
<proteinExistence type="predicted"/>
<gene>
    <name evidence="3" type="ORF">SLU01_30810</name>
</gene>
<evidence type="ECO:0000313" key="4">
    <source>
        <dbReference type="Proteomes" id="UP000321901"/>
    </source>
</evidence>
<dbReference type="EMBL" id="BJYL01000046">
    <property type="protein sequence ID" value="GEN84769.1"/>
    <property type="molecule type" value="Genomic_DNA"/>
</dbReference>
<dbReference type="InterPro" id="IPR001119">
    <property type="entry name" value="SLH_dom"/>
</dbReference>
<dbReference type="Pfam" id="PF00395">
    <property type="entry name" value="SLH"/>
    <property type="match status" value="3"/>
</dbReference>
<accession>A0A511ZBE7</accession>
<keyword evidence="1" id="KW-0732">Signal</keyword>
<name>A0A511ZBE7_9BACL</name>
<feature type="chain" id="PRO_5039057972" description="SLH domain-containing protein" evidence="1">
    <location>
        <begin position="27"/>
        <end position="480"/>
    </location>
</feature>